<dbReference type="AlphaFoldDB" id="E1YFC0"/>
<proteinExistence type="predicted"/>
<accession>E1YFC0</accession>
<dbReference type="PANTHER" id="PTHR30619">
    <property type="entry name" value="DNA INTERNALIZATION/COMPETENCE PROTEIN COMEC/REC2"/>
    <property type="match status" value="1"/>
</dbReference>
<evidence type="ECO:0000313" key="1">
    <source>
        <dbReference type="EMBL" id="CBX29264.1"/>
    </source>
</evidence>
<dbReference type="Gene3D" id="3.60.15.10">
    <property type="entry name" value="Ribonuclease Z/Hydroxyacylglutathione hydrolase-like"/>
    <property type="match status" value="1"/>
</dbReference>
<reference evidence="1" key="1">
    <citation type="journal article" date="2011" name="Environ. Microbiol.">
        <title>Genomic insights into the metabolic potential of the polycyclic aromatic hydrocarbon degrading sulfate-reducing Deltaproteobacterium N47.</title>
        <authorList>
            <person name="Bergmann F."/>
            <person name="Selesi D."/>
            <person name="Weinmaier T."/>
            <person name="Tischler P."/>
            <person name="Rattei T."/>
            <person name="Meckenstock R.U."/>
        </authorList>
    </citation>
    <scope>NUCLEOTIDE SEQUENCE</scope>
</reference>
<gene>
    <name evidence="1" type="ORF">N47_J02450</name>
</gene>
<dbReference type="InterPro" id="IPR052159">
    <property type="entry name" value="Competence_DNA_uptake"/>
</dbReference>
<dbReference type="PANTHER" id="PTHR30619:SF1">
    <property type="entry name" value="RECOMBINATION PROTEIN 2"/>
    <property type="match status" value="1"/>
</dbReference>
<dbReference type="InterPro" id="IPR036866">
    <property type="entry name" value="RibonucZ/Hydroxyglut_hydro"/>
</dbReference>
<evidence type="ECO:0008006" key="2">
    <source>
        <dbReference type="Google" id="ProtNLM"/>
    </source>
</evidence>
<name>E1YFC0_9BACT</name>
<dbReference type="EMBL" id="FR695872">
    <property type="protein sequence ID" value="CBX29264.1"/>
    <property type="molecule type" value="Genomic_DNA"/>
</dbReference>
<sequence>MIEIPPNLDQIELTLFGLGYGESAVVHLGENRWIVVDSCLDTNTGKPAVLEYFDRIGVSAHEAVRLIVVSHWHDDHVRGLSNIVLSCPNTPVCCSSALTQSEFLSYILDYGKIMTQTELSGVSEIKRTLQILRSRRPIKRALANRVILNLPAEGNAESCVVTTLSPSDKEYDIFIRGILDLMPQARQTKKRAPYLRPNHAAVALWIETGTVKILLGSDLEEKGDPSTGWSAIVQFAERPQGRASIYKVPHHGSSTGHHDKVWSDIMAQLPIAVLSPFYHAGKKVPTIKDMERIVTFAPESYITTRDSIPKSKKRYASSVERTIRESVGKIRTVQPQMGWVRLRNAGKFNPHRWDVKLSPTGSRLSALIEARR</sequence>
<organism evidence="1">
    <name type="scientific">uncultured Desulfobacterium sp</name>
    <dbReference type="NCBI Taxonomy" id="201089"/>
    <lineage>
        <taxon>Bacteria</taxon>
        <taxon>Pseudomonadati</taxon>
        <taxon>Thermodesulfobacteriota</taxon>
        <taxon>Desulfobacteria</taxon>
        <taxon>Desulfobacterales</taxon>
        <taxon>Desulfobacteriaceae</taxon>
        <taxon>Desulfobacterium</taxon>
        <taxon>environmental samples</taxon>
    </lineage>
</organism>
<protein>
    <recommendedName>
        <fullName evidence="2">Metallo-beta-lactamase domain-containing protein</fullName>
    </recommendedName>
</protein>
<dbReference type="SUPFAM" id="SSF56281">
    <property type="entry name" value="Metallo-hydrolase/oxidoreductase"/>
    <property type="match status" value="1"/>
</dbReference>